<gene>
    <name evidence="2" type="ORF">PHAECO_LOCUS682</name>
</gene>
<dbReference type="AlphaFoldDB" id="A0A9N9SC22"/>
<dbReference type="InterPro" id="IPR058520">
    <property type="entry name" value="DUF8207"/>
</dbReference>
<keyword evidence="3" id="KW-1185">Reference proteome</keyword>
<evidence type="ECO:0000313" key="2">
    <source>
        <dbReference type="EMBL" id="CAG9812900.1"/>
    </source>
</evidence>
<protein>
    <recommendedName>
        <fullName evidence="1">DUF8207 domain-containing protein</fullName>
    </recommendedName>
</protein>
<dbReference type="PANTHER" id="PTHR35374:SF1">
    <property type="entry name" value="PROTEIN KINASE DOMAIN-CONTAINING PROTEIN"/>
    <property type="match status" value="1"/>
</dbReference>
<dbReference type="EMBL" id="OU896707">
    <property type="protein sequence ID" value="CAG9812900.1"/>
    <property type="molecule type" value="Genomic_DNA"/>
</dbReference>
<evidence type="ECO:0000259" key="1">
    <source>
        <dbReference type="Pfam" id="PF26634"/>
    </source>
</evidence>
<feature type="domain" description="DUF8207" evidence="1">
    <location>
        <begin position="10"/>
        <end position="88"/>
    </location>
</feature>
<evidence type="ECO:0000313" key="3">
    <source>
        <dbReference type="Proteomes" id="UP001153737"/>
    </source>
</evidence>
<reference evidence="2" key="1">
    <citation type="submission" date="2022-01" db="EMBL/GenBank/DDBJ databases">
        <authorList>
            <person name="King R."/>
        </authorList>
    </citation>
    <scope>NUCLEOTIDE SEQUENCE</scope>
</reference>
<proteinExistence type="predicted"/>
<dbReference type="PANTHER" id="PTHR35374">
    <property type="entry name" value="CYCLIN-DEPENDENT KINASE 11A-LIKE"/>
    <property type="match status" value="1"/>
</dbReference>
<accession>A0A9N9SC22</accession>
<sequence>MKEHWTSSDKIDKIYGPIYDSSNSKWRLGYKEIDFDARTGYIKIDGKQVKGTPGINELIFYDVPENYNKDDLYGYKQILELSEAHLNAIRIENDGGLAHTLKGDKDFGYSNLCNVKTPILKKDAANKEYVDQIRNHSLNGHFSREFEMSSDSGDISNCSSISSGGMEFDDSSNSSDDYQQTLEAIDDALNKYESAAQQEFNVRTKYTGMIRPTRDFSACVILKQRYSPKQISFNTYEWTSIIDILRDVKQSFFKPTVSRNNSSYPDEYEPVMIKCGDFVTLHQFMDCGVKQISIRKDVTDMTLNEEDVTEILRTYIYRCGI</sequence>
<reference evidence="2" key="2">
    <citation type="submission" date="2022-10" db="EMBL/GenBank/DDBJ databases">
        <authorList>
            <consortium name="ENA_rothamsted_submissions"/>
            <consortium name="culmorum"/>
            <person name="King R."/>
        </authorList>
    </citation>
    <scope>NUCLEOTIDE SEQUENCE</scope>
</reference>
<name>A0A9N9SC22_PHACE</name>
<organism evidence="2 3">
    <name type="scientific">Phaedon cochleariae</name>
    <name type="common">Mustard beetle</name>
    <dbReference type="NCBI Taxonomy" id="80249"/>
    <lineage>
        <taxon>Eukaryota</taxon>
        <taxon>Metazoa</taxon>
        <taxon>Ecdysozoa</taxon>
        <taxon>Arthropoda</taxon>
        <taxon>Hexapoda</taxon>
        <taxon>Insecta</taxon>
        <taxon>Pterygota</taxon>
        <taxon>Neoptera</taxon>
        <taxon>Endopterygota</taxon>
        <taxon>Coleoptera</taxon>
        <taxon>Polyphaga</taxon>
        <taxon>Cucujiformia</taxon>
        <taxon>Chrysomeloidea</taxon>
        <taxon>Chrysomelidae</taxon>
        <taxon>Chrysomelinae</taxon>
        <taxon>Chrysomelini</taxon>
        <taxon>Phaedon</taxon>
    </lineage>
</organism>
<dbReference type="Proteomes" id="UP001153737">
    <property type="component" value="Chromosome 1"/>
</dbReference>
<dbReference type="Pfam" id="PF26634">
    <property type="entry name" value="DUF8207"/>
    <property type="match status" value="1"/>
</dbReference>